<sequence length="223" mass="23213">MAAYFVTGSSTDIGKTFVTAGLIRALRARGRAVAALKPVVSGFDPAAPEGSDPVVLLEALGRPLTAETLQKIAPWRFRAPLSPDMASELEQREIHLAEVASFCQAALAGAPDVLLIEGAGGVMVPLNGRETTLDLMAALNLPLIFVAGSYLGAISHALTGLEAVRARGLQVRSIVVNETPGSTVRLEATGETLSRFVAAPLLALRFNDPSANEATFAALAAQL</sequence>
<dbReference type="Proteomes" id="UP000236286">
    <property type="component" value="Unassembled WGS sequence"/>
</dbReference>
<comment type="function">
    <text evidence="2">Catalyzes a mechanistically unusual reaction, the ATP-dependent insertion of CO2 between the N7 and N8 nitrogen atoms of 7,8-diaminopelargonic acid (DAPA, also called 7,8-diammoniononanoate) to form a ureido ring.</text>
</comment>
<dbReference type="NCBIfam" id="TIGR00347">
    <property type="entry name" value="bioD"/>
    <property type="match status" value="1"/>
</dbReference>
<name>A0A2J7THP7_METSI</name>
<dbReference type="Gene3D" id="3.40.50.300">
    <property type="entry name" value="P-loop containing nucleotide triphosphate hydrolases"/>
    <property type="match status" value="1"/>
</dbReference>
<comment type="subunit">
    <text evidence="2">Homodimer.</text>
</comment>
<keyword evidence="2" id="KW-0963">Cytoplasm</keyword>
<proteinExistence type="inferred from homology"/>
<feature type="binding site" evidence="2">
    <location>
        <position position="16"/>
    </location>
    <ligand>
        <name>Mg(2+)</name>
        <dbReference type="ChEBI" id="CHEBI:18420"/>
    </ligand>
</feature>
<dbReference type="EC" id="6.3.3.3" evidence="2"/>
<feature type="binding site" evidence="2">
    <location>
        <begin position="117"/>
        <end position="120"/>
    </location>
    <ligand>
        <name>ATP</name>
        <dbReference type="ChEBI" id="CHEBI:30616"/>
    </ligand>
</feature>
<dbReference type="AlphaFoldDB" id="A0A2J7THP7"/>
<dbReference type="GO" id="GO:0009102">
    <property type="term" value="P:biotin biosynthetic process"/>
    <property type="evidence" value="ECO:0007669"/>
    <property type="project" value="UniProtKB-UniRule"/>
</dbReference>
<comment type="pathway">
    <text evidence="2">Cofactor biosynthesis; biotin biosynthesis; biotin from 7,8-diaminononanoate: step 1/2.</text>
</comment>
<evidence type="ECO:0000313" key="3">
    <source>
        <dbReference type="EMBL" id="PNG26295.1"/>
    </source>
</evidence>
<dbReference type="GO" id="GO:0005829">
    <property type="term" value="C:cytosol"/>
    <property type="evidence" value="ECO:0007669"/>
    <property type="project" value="TreeGrafter"/>
</dbReference>
<protein>
    <recommendedName>
        <fullName evidence="2">ATP-dependent dethiobiotin synthetase BioD</fullName>
        <ecNumber evidence="2">6.3.3.3</ecNumber>
    </recommendedName>
    <alternativeName>
        <fullName evidence="2">DTB synthetase</fullName>
        <shortName evidence="2">DTBS</shortName>
    </alternativeName>
    <alternativeName>
        <fullName evidence="2">Dethiobiotin synthase</fullName>
    </alternativeName>
</protein>
<keyword evidence="2" id="KW-0067">ATP-binding</keyword>
<feature type="binding site" evidence="2">
    <location>
        <begin position="177"/>
        <end position="178"/>
    </location>
    <ligand>
        <name>ATP</name>
        <dbReference type="ChEBI" id="CHEBI:30616"/>
    </ligand>
</feature>
<comment type="cofactor">
    <cofactor evidence="2">
        <name>Mg(2+)</name>
        <dbReference type="ChEBI" id="CHEBI:18420"/>
    </cofactor>
</comment>
<keyword evidence="2" id="KW-0547">Nucleotide-binding</keyword>
<evidence type="ECO:0000256" key="1">
    <source>
        <dbReference type="ARBA" id="ARBA00022756"/>
    </source>
</evidence>
<dbReference type="RefSeq" id="WP_102843460.1">
    <property type="nucleotide sequence ID" value="NZ_PDZR01000008.1"/>
</dbReference>
<comment type="catalytic activity">
    <reaction evidence="2">
        <text>(7R,8S)-7,8-diammoniononanoate + CO2 + ATP = (4R,5S)-dethiobiotin + ADP + phosphate + 3 H(+)</text>
        <dbReference type="Rhea" id="RHEA:15805"/>
        <dbReference type="ChEBI" id="CHEBI:15378"/>
        <dbReference type="ChEBI" id="CHEBI:16526"/>
        <dbReference type="ChEBI" id="CHEBI:30616"/>
        <dbReference type="ChEBI" id="CHEBI:43474"/>
        <dbReference type="ChEBI" id="CHEBI:149469"/>
        <dbReference type="ChEBI" id="CHEBI:149473"/>
        <dbReference type="ChEBI" id="CHEBI:456216"/>
        <dbReference type="EC" id="6.3.3.3"/>
    </reaction>
</comment>
<organism evidence="3 4">
    <name type="scientific">Methylocella silvestris</name>
    <dbReference type="NCBI Taxonomy" id="199596"/>
    <lineage>
        <taxon>Bacteria</taxon>
        <taxon>Pseudomonadati</taxon>
        <taxon>Pseudomonadota</taxon>
        <taxon>Alphaproteobacteria</taxon>
        <taxon>Hyphomicrobiales</taxon>
        <taxon>Beijerinckiaceae</taxon>
        <taxon>Methylocella</taxon>
    </lineage>
</organism>
<dbReference type="GO" id="GO:0004141">
    <property type="term" value="F:dethiobiotin synthase activity"/>
    <property type="evidence" value="ECO:0007669"/>
    <property type="project" value="UniProtKB-UniRule"/>
</dbReference>
<dbReference type="PANTHER" id="PTHR43210">
    <property type="entry name" value="DETHIOBIOTIN SYNTHETASE"/>
    <property type="match status" value="1"/>
</dbReference>
<dbReference type="InterPro" id="IPR004472">
    <property type="entry name" value="DTB_synth_BioD"/>
</dbReference>
<dbReference type="SUPFAM" id="SSF52540">
    <property type="entry name" value="P-loop containing nucleoside triphosphate hydrolases"/>
    <property type="match status" value="1"/>
</dbReference>
<dbReference type="HAMAP" id="MF_00336">
    <property type="entry name" value="BioD"/>
    <property type="match status" value="1"/>
</dbReference>
<dbReference type="OrthoDB" id="9802097at2"/>
<keyword evidence="2" id="KW-0460">Magnesium</keyword>
<comment type="caution">
    <text evidence="3">The sequence shown here is derived from an EMBL/GenBank/DDBJ whole genome shotgun (WGS) entry which is preliminary data.</text>
</comment>
<comment type="caution">
    <text evidence="2">Lacks conserved residue(s) required for the propagation of feature annotation.</text>
</comment>
<comment type="subcellular location">
    <subcellularLocation>
        <location evidence="2">Cytoplasm</location>
    </subcellularLocation>
</comment>
<reference evidence="3 4" key="1">
    <citation type="submission" date="2017-10" db="EMBL/GenBank/DDBJ databases">
        <title>Genome announcement of Methylocella silvestris TVC from permafrost.</title>
        <authorList>
            <person name="Wang J."/>
            <person name="Geng K."/>
            <person name="Ul-Haque F."/>
            <person name="Crombie A.T."/>
            <person name="Street L.E."/>
            <person name="Wookey P.A."/>
            <person name="Murrell J.C."/>
            <person name="Pratscher J."/>
        </authorList>
    </citation>
    <scope>NUCLEOTIDE SEQUENCE [LARGE SCALE GENOMIC DNA]</scope>
    <source>
        <strain evidence="3 4">TVC</strain>
    </source>
</reference>
<accession>A0A2J7THP7</accession>
<dbReference type="CDD" id="cd03109">
    <property type="entry name" value="DTBS"/>
    <property type="match status" value="1"/>
</dbReference>
<evidence type="ECO:0000256" key="2">
    <source>
        <dbReference type="HAMAP-Rule" id="MF_00336"/>
    </source>
</evidence>
<dbReference type="PIRSF" id="PIRSF006755">
    <property type="entry name" value="DTB_synth"/>
    <property type="match status" value="1"/>
</dbReference>
<dbReference type="EMBL" id="PDZR01000008">
    <property type="protein sequence ID" value="PNG26295.1"/>
    <property type="molecule type" value="Genomic_DNA"/>
</dbReference>
<feature type="binding site" evidence="2">
    <location>
        <position position="41"/>
    </location>
    <ligand>
        <name>substrate</name>
    </ligand>
</feature>
<feature type="binding site" evidence="2">
    <location>
        <begin position="12"/>
        <end position="17"/>
    </location>
    <ligand>
        <name>ATP</name>
        <dbReference type="ChEBI" id="CHEBI:30616"/>
    </ligand>
</feature>
<evidence type="ECO:0000313" key="4">
    <source>
        <dbReference type="Proteomes" id="UP000236286"/>
    </source>
</evidence>
<keyword evidence="2" id="KW-0479">Metal-binding</keyword>
<feature type="binding site" evidence="2">
    <location>
        <position position="52"/>
    </location>
    <ligand>
        <name>ATP</name>
        <dbReference type="ChEBI" id="CHEBI:30616"/>
    </ligand>
</feature>
<dbReference type="UniPathway" id="UPA00078">
    <property type="reaction ID" value="UER00161"/>
</dbReference>
<dbReference type="InterPro" id="IPR027417">
    <property type="entry name" value="P-loop_NTPase"/>
</dbReference>
<comment type="similarity">
    <text evidence="2">Belongs to the dethiobiotin synthetase family.</text>
</comment>
<dbReference type="PANTHER" id="PTHR43210:SF5">
    <property type="entry name" value="DETHIOBIOTIN SYNTHETASE"/>
    <property type="match status" value="1"/>
</dbReference>
<feature type="binding site" evidence="2">
    <location>
        <position position="52"/>
    </location>
    <ligand>
        <name>Mg(2+)</name>
        <dbReference type="ChEBI" id="CHEBI:18420"/>
    </ligand>
</feature>
<dbReference type="GO" id="GO:0000287">
    <property type="term" value="F:magnesium ion binding"/>
    <property type="evidence" value="ECO:0007669"/>
    <property type="project" value="UniProtKB-UniRule"/>
</dbReference>
<feature type="binding site" evidence="2">
    <location>
        <position position="117"/>
    </location>
    <ligand>
        <name>Mg(2+)</name>
        <dbReference type="ChEBI" id="CHEBI:18420"/>
    </ligand>
</feature>
<feature type="active site" evidence="2">
    <location>
        <position position="37"/>
    </location>
</feature>
<keyword evidence="1 2" id="KW-0093">Biotin biosynthesis</keyword>
<dbReference type="Pfam" id="PF13500">
    <property type="entry name" value="AAA_26"/>
    <property type="match status" value="1"/>
</dbReference>
<keyword evidence="2" id="KW-0436">Ligase</keyword>
<dbReference type="GO" id="GO:0005524">
    <property type="term" value="F:ATP binding"/>
    <property type="evidence" value="ECO:0007669"/>
    <property type="project" value="UniProtKB-UniRule"/>
</dbReference>
<gene>
    <name evidence="2 3" type="primary">bioD</name>
    <name evidence="3" type="ORF">CR492_09250</name>
</gene>